<dbReference type="Pfam" id="PF17827">
    <property type="entry name" value="PrmC_N"/>
    <property type="match status" value="1"/>
</dbReference>
<comment type="caution">
    <text evidence="8">The sequence shown here is derived from an EMBL/GenBank/DDBJ whole genome shotgun (WGS) entry which is preliminary data.</text>
</comment>
<dbReference type="Pfam" id="PF05175">
    <property type="entry name" value="MTS"/>
    <property type="match status" value="1"/>
</dbReference>
<organism evidence="8 9">
    <name type="scientific">Leeuwenhoekiella marinoflava</name>
    <dbReference type="NCBI Taxonomy" id="988"/>
    <lineage>
        <taxon>Bacteria</taxon>
        <taxon>Pseudomonadati</taxon>
        <taxon>Bacteroidota</taxon>
        <taxon>Flavobacteriia</taxon>
        <taxon>Flavobacteriales</taxon>
        <taxon>Flavobacteriaceae</taxon>
        <taxon>Leeuwenhoekiella</taxon>
    </lineage>
</organism>
<keyword evidence="1 5" id="KW-0489">Methyltransferase</keyword>
<dbReference type="InterPro" id="IPR029063">
    <property type="entry name" value="SAM-dependent_MTases_sf"/>
</dbReference>
<dbReference type="InterPro" id="IPR004556">
    <property type="entry name" value="HemK-like"/>
</dbReference>
<evidence type="ECO:0000259" key="6">
    <source>
        <dbReference type="Pfam" id="PF05175"/>
    </source>
</evidence>
<proteinExistence type="inferred from homology"/>
<dbReference type="PANTHER" id="PTHR18895:SF74">
    <property type="entry name" value="MTRF1L RELEASE FACTOR GLUTAMINE METHYLTRANSFERASE"/>
    <property type="match status" value="1"/>
</dbReference>
<feature type="binding site" evidence="5">
    <location>
        <position position="145"/>
    </location>
    <ligand>
        <name>S-adenosyl-L-methionine</name>
        <dbReference type="ChEBI" id="CHEBI:59789"/>
    </ligand>
</feature>
<dbReference type="GO" id="GO:0003676">
    <property type="term" value="F:nucleic acid binding"/>
    <property type="evidence" value="ECO:0007669"/>
    <property type="project" value="InterPro"/>
</dbReference>
<evidence type="ECO:0000256" key="3">
    <source>
        <dbReference type="ARBA" id="ARBA00022691"/>
    </source>
</evidence>
<gene>
    <name evidence="5" type="primary">prmC</name>
    <name evidence="8" type="ORF">DSL99_640</name>
</gene>
<dbReference type="EMBL" id="QOVL01000002">
    <property type="protein sequence ID" value="RXG32860.1"/>
    <property type="molecule type" value="Genomic_DNA"/>
</dbReference>
<feature type="domain" description="Release factor glutamine methyltransferase N-terminal" evidence="7">
    <location>
        <begin position="12"/>
        <end position="76"/>
    </location>
</feature>
<feature type="binding site" evidence="5">
    <location>
        <begin position="122"/>
        <end position="126"/>
    </location>
    <ligand>
        <name>S-adenosyl-L-methionine</name>
        <dbReference type="ChEBI" id="CHEBI:59789"/>
    </ligand>
</feature>
<dbReference type="SUPFAM" id="SSF53335">
    <property type="entry name" value="S-adenosyl-L-methionine-dependent methyltransferases"/>
    <property type="match status" value="1"/>
</dbReference>
<dbReference type="EC" id="2.1.1.297" evidence="5"/>
<dbReference type="STRING" id="1122159.SAMN02745246_00698"/>
<dbReference type="Proteomes" id="UP000290608">
    <property type="component" value="Unassembled WGS sequence"/>
</dbReference>
<feature type="domain" description="Methyltransferase small" evidence="6">
    <location>
        <begin position="111"/>
        <end position="196"/>
    </location>
</feature>
<accession>A0A4Q0PQG3</accession>
<dbReference type="NCBIfam" id="TIGR03534">
    <property type="entry name" value="RF_mod_PrmC"/>
    <property type="match status" value="1"/>
</dbReference>
<evidence type="ECO:0000256" key="4">
    <source>
        <dbReference type="ARBA" id="ARBA00048391"/>
    </source>
</evidence>
<comment type="caution">
    <text evidence="5">Lacks conserved residue(s) required for the propagation of feature annotation.</text>
</comment>
<dbReference type="CDD" id="cd02440">
    <property type="entry name" value="AdoMet_MTases"/>
    <property type="match status" value="1"/>
</dbReference>
<comment type="function">
    <text evidence="5">Methylates the class 1 translation termination release factors RF1/PrfA and RF2/PrfB on the glutamine residue of the universally conserved GGQ motif.</text>
</comment>
<evidence type="ECO:0000256" key="5">
    <source>
        <dbReference type="HAMAP-Rule" id="MF_02126"/>
    </source>
</evidence>
<dbReference type="GO" id="GO:0102559">
    <property type="term" value="F:peptide chain release factor N(5)-glutamine methyltransferase activity"/>
    <property type="evidence" value="ECO:0007669"/>
    <property type="project" value="UniProtKB-EC"/>
</dbReference>
<comment type="similarity">
    <text evidence="5">Belongs to the protein N5-glutamine methyltransferase family. PrmC subfamily.</text>
</comment>
<evidence type="ECO:0000256" key="2">
    <source>
        <dbReference type="ARBA" id="ARBA00022679"/>
    </source>
</evidence>
<dbReference type="InterPro" id="IPR002052">
    <property type="entry name" value="DNA_methylase_N6_adenine_CS"/>
</dbReference>
<keyword evidence="3 5" id="KW-0949">S-adenosyl-L-methionine</keyword>
<feature type="binding site" evidence="5">
    <location>
        <position position="188"/>
    </location>
    <ligand>
        <name>S-adenosyl-L-methionine</name>
        <dbReference type="ChEBI" id="CHEBI:59789"/>
    </ligand>
</feature>
<comment type="catalytic activity">
    <reaction evidence="4 5">
        <text>L-glutaminyl-[peptide chain release factor] + S-adenosyl-L-methionine = N(5)-methyl-L-glutaminyl-[peptide chain release factor] + S-adenosyl-L-homocysteine + H(+)</text>
        <dbReference type="Rhea" id="RHEA:42896"/>
        <dbReference type="Rhea" id="RHEA-COMP:10271"/>
        <dbReference type="Rhea" id="RHEA-COMP:10272"/>
        <dbReference type="ChEBI" id="CHEBI:15378"/>
        <dbReference type="ChEBI" id="CHEBI:30011"/>
        <dbReference type="ChEBI" id="CHEBI:57856"/>
        <dbReference type="ChEBI" id="CHEBI:59789"/>
        <dbReference type="ChEBI" id="CHEBI:61891"/>
        <dbReference type="EC" id="2.1.1.297"/>
    </reaction>
</comment>
<protein>
    <recommendedName>
        <fullName evidence="5">Release factor glutamine methyltransferase</fullName>
        <shortName evidence="5">RF MTase</shortName>
        <ecNumber evidence="5">2.1.1.297</ecNumber>
    </recommendedName>
    <alternativeName>
        <fullName evidence="5">N5-glutamine methyltransferase PrmC</fullName>
    </alternativeName>
    <alternativeName>
        <fullName evidence="5">Protein-(glutamine-N5) MTase PrmC</fullName>
    </alternativeName>
    <alternativeName>
        <fullName evidence="5">Protein-glutamine N-methyltransferase PrmC</fullName>
    </alternativeName>
</protein>
<dbReference type="InterPro" id="IPR019874">
    <property type="entry name" value="RF_methyltr_PrmC"/>
</dbReference>
<name>A0A4Q0PQG3_9FLAO</name>
<reference evidence="8 9" key="1">
    <citation type="submission" date="2018-07" db="EMBL/GenBank/DDBJ databases">
        <title>Leeuwenhoekiella genomics.</title>
        <authorList>
            <person name="Tahon G."/>
            <person name="Willems A."/>
        </authorList>
    </citation>
    <scope>NUCLEOTIDE SEQUENCE [LARGE SCALE GENOMIC DNA]</scope>
    <source>
        <strain evidence="8 9">LMG 1345</strain>
    </source>
</reference>
<dbReference type="Gene3D" id="1.10.8.10">
    <property type="entry name" value="DNA helicase RuvA subunit, C-terminal domain"/>
    <property type="match status" value="1"/>
</dbReference>
<dbReference type="InterPro" id="IPR050320">
    <property type="entry name" value="N5-glutamine_MTase"/>
</dbReference>
<dbReference type="InterPro" id="IPR040758">
    <property type="entry name" value="PrmC_N"/>
</dbReference>
<dbReference type="PROSITE" id="PS00092">
    <property type="entry name" value="N6_MTASE"/>
    <property type="match status" value="1"/>
</dbReference>
<dbReference type="NCBIfam" id="TIGR00536">
    <property type="entry name" value="hemK_fam"/>
    <property type="match status" value="1"/>
</dbReference>
<dbReference type="Gene3D" id="3.40.50.150">
    <property type="entry name" value="Vaccinia Virus protein VP39"/>
    <property type="match status" value="1"/>
</dbReference>
<evidence type="ECO:0000259" key="7">
    <source>
        <dbReference type="Pfam" id="PF17827"/>
    </source>
</evidence>
<dbReference type="AlphaFoldDB" id="A0A4Q0PQG3"/>
<sequence>MILSEYRTYFYEQLNALYPQEERVTFFKAFAEKFLEMQPVQIPISLNKELTGAEVAALNEALLKLKNHEPLQYILGETEFYGFPFKVAPGVLIPRPETEELVDWIYQDFKNKSDSISILDIGTGSGAIAVSLAKLIPETSVSAIDISTKALTIAKNNAVLNSVEVNWIEQDILSTTGLEQSYDVIVSNPPYVRDLEKVEIQPNVLNYEPHEALFVADDNALVFYKKIAELAFQSLKLNGILYFEINEYLGNEMLELVKNNGFEKVELRNDFAGKPRMLKAKRT</sequence>
<dbReference type="HAMAP" id="MF_02126">
    <property type="entry name" value="RF_methyltr_PrmC"/>
    <property type="match status" value="1"/>
</dbReference>
<dbReference type="PANTHER" id="PTHR18895">
    <property type="entry name" value="HEMK METHYLTRANSFERASE"/>
    <property type="match status" value="1"/>
</dbReference>
<dbReference type="InterPro" id="IPR007848">
    <property type="entry name" value="Small_mtfrase_dom"/>
</dbReference>
<feature type="binding site" evidence="5">
    <location>
        <begin position="188"/>
        <end position="191"/>
    </location>
    <ligand>
        <name>substrate</name>
    </ligand>
</feature>
<evidence type="ECO:0000256" key="1">
    <source>
        <dbReference type="ARBA" id="ARBA00022603"/>
    </source>
</evidence>
<dbReference type="RefSeq" id="WP_073097055.1">
    <property type="nucleotide sequence ID" value="NZ_QOVL01000002.1"/>
</dbReference>
<evidence type="ECO:0000313" key="9">
    <source>
        <dbReference type="Proteomes" id="UP000290608"/>
    </source>
</evidence>
<keyword evidence="2 5" id="KW-0808">Transferase</keyword>
<evidence type="ECO:0000313" key="8">
    <source>
        <dbReference type="EMBL" id="RXG32860.1"/>
    </source>
</evidence>
<dbReference type="GO" id="GO:0032259">
    <property type="term" value="P:methylation"/>
    <property type="evidence" value="ECO:0007669"/>
    <property type="project" value="UniProtKB-KW"/>
</dbReference>